<gene>
    <name evidence="1" type="ORF">HPB50_015744</name>
</gene>
<organism evidence="1 2">
    <name type="scientific">Hyalomma asiaticum</name>
    <name type="common">Tick</name>
    <dbReference type="NCBI Taxonomy" id="266040"/>
    <lineage>
        <taxon>Eukaryota</taxon>
        <taxon>Metazoa</taxon>
        <taxon>Ecdysozoa</taxon>
        <taxon>Arthropoda</taxon>
        <taxon>Chelicerata</taxon>
        <taxon>Arachnida</taxon>
        <taxon>Acari</taxon>
        <taxon>Parasitiformes</taxon>
        <taxon>Ixodida</taxon>
        <taxon>Ixodoidea</taxon>
        <taxon>Ixodidae</taxon>
        <taxon>Hyalomminae</taxon>
        <taxon>Hyalomma</taxon>
    </lineage>
</organism>
<proteinExistence type="predicted"/>
<keyword evidence="2" id="KW-1185">Reference proteome</keyword>
<accession>A0ACB7T5L8</accession>
<dbReference type="Proteomes" id="UP000821845">
    <property type="component" value="Chromosome 11"/>
</dbReference>
<evidence type="ECO:0000313" key="1">
    <source>
        <dbReference type="EMBL" id="KAH6941284.1"/>
    </source>
</evidence>
<reference evidence="1" key="1">
    <citation type="submission" date="2020-05" db="EMBL/GenBank/DDBJ databases">
        <title>Large-scale comparative analyses of tick genomes elucidate their genetic diversity and vector capacities.</title>
        <authorList>
            <person name="Jia N."/>
            <person name="Wang J."/>
            <person name="Shi W."/>
            <person name="Du L."/>
            <person name="Sun Y."/>
            <person name="Zhan W."/>
            <person name="Jiang J."/>
            <person name="Wang Q."/>
            <person name="Zhang B."/>
            <person name="Ji P."/>
            <person name="Sakyi L.B."/>
            <person name="Cui X."/>
            <person name="Yuan T."/>
            <person name="Jiang B."/>
            <person name="Yang W."/>
            <person name="Lam T.T.-Y."/>
            <person name="Chang Q."/>
            <person name="Ding S."/>
            <person name="Wang X."/>
            <person name="Zhu J."/>
            <person name="Ruan X."/>
            <person name="Zhao L."/>
            <person name="Wei J."/>
            <person name="Que T."/>
            <person name="Du C."/>
            <person name="Cheng J."/>
            <person name="Dai P."/>
            <person name="Han X."/>
            <person name="Huang E."/>
            <person name="Gao Y."/>
            <person name="Liu J."/>
            <person name="Shao H."/>
            <person name="Ye R."/>
            <person name="Li L."/>
            <person name="Wei W."/>
            <person name="Wang X."/>
            <person name="Wang C."/>
            <person name="Yang T."/>
            <person name="Huo Q."/>
            <person name="Li W."/>
            <person name="Guo W."/>
            <person name="Chen H."/>
            <person name="Zhou L."/>
            <person name="Ni X."/>
            <person name="Tian J."/>
            <person name="Zhou Y."/>
            <person name="Sheng Y."/>
            <person name="Liu T."/>
            <person name="Pan Y."/>
            <person name="Xia L."/>
            <person name="Li J."/>
            <person name="Zhao F."/>
            <person name="Cao W."/>
        </authorList>
    </citation>
    <scope>NUCLEOTIDE SEQUENCE</scope>
    <source>
        <strain evidence="1">Hyas-2018</strain>
    </source>
</reference>
<comment type="caution">
    <text evidence="1">The sequence shown here is derived from an EMBL/GenBank/DDBJ whole genome shotgun (WGS) entry which is preliminary data.</text>
</comment>
<name>A0ACB7T5L8_HYAAI</name>
<evidence type="ECO:0000313" key="2">
    <source>
        <dbReference type="Proteomes" id="UP000821845"/>
    </source>
</evidence>
<dbReference type="EMBL" id="CM023491">
    <property type="protein sequence ID" value="KAH6941284.1"/>
    <property type="molecule type" value="Genomic_DNA"/>
</dbReference>
<sequence length="170" mass="19168">MAGNSPRSRRDRANSNPFTILQWKCRGLKARAKRAALRLHLEAYSHLPAVVALQEPGEHTALANYTVYQSNAQTVLCVHRNYAANPVDLDCDPLYSYVMLTLLPLMKQDPSLHILNIYSSPKLPNVTYADVFSKALTVAGREPLVIVGRTHWAYCKEERRGRKLAHCRGK</sequence>
<protein>
    <submittedName>
        <fullName evidence="1">Uncharacterized protein</fullName>
    </submittedName>
</protein>